<dbReference type="InterPro" id="IPR013783">
    <property type="entry name" value="Ig-like_fold"/>
</dbReference>
<dbReference type="AlphaFoldDB" id="V8N6X4"/>
<dbReference type="InterPro" id="IPR003599">
    <property type="entry name" value="Ig_sub"/>
</dbReference>
<accession>V8N6X4</accession>
<dbReference type="EMBL" id="AZIM01008841">
    <property type="protein sequence ID" value="ETE57312.1"/>
    <property type="molecule type" value="Genomic_DNA"/>
</dbReference>
<feature type="non-terminal residue" evidence="2">
    <location>
        <position position="1"/>
    </location>
</feature>
<evidence type="ECO:0000259" key="1">
    <source>
        <dbReference type="SMART" id="SM00409"/>
    </source>
</evidence>
<dbReference type="SUPFAM" id="SSF48726">
    <property type="entry name" value="Immunoglobulin"/>
    <property type="match status" value="1"/>
</dbReference>
<gene>
    <name evidence="2" type="ORF">L345_16975</name>
</gene>
<sequence length="323" mass="35502">MVMVEYFGNIKREGREGWFKLTPKLFNMDLHLASTPLKNAGPSWLGLGCSPAAGLVLSTPSFPVSVSHGETALLPVSLNFSSSVPTYFQIRWRFITGPWLVLIVKADNCKGDSGTRQWWDACEITVAKAERYRHRAEWSSKGTSLILRDARVEDSGIYEIKVLALGVRVSANLNLTVGVTTWAWPHDWVGVASFLQQQYHHPCPLGGSCSVFGPPGPQGNLWGGSFLRHPHTLFLGLLGLREAFWGVMLCFWASWASGKPPGGSFLQHPHTLFLGLLGLLEASWGEASWGVILCFWASWASGKPPGGHFCSQEASLEPRKAKN</sequence>
<reference evidence="2 3" key="1">
    <citation type="journal article" date="2013" name="Proc. Natl. Acad. Sci. U.S.A.">
        <title>The king cobra genome reveals dynamic gene evolution and adaptation in the snake venom system.</title>
        <authorList>
            <person name="Vonk F.J."/>
            <person name="Casewell N.R."/>
            <person name="Henkel C.V."/>
            <person name="Heimberg A.M."/>
            <person name="Jansen H.J."/>
            <person name="McCleary R.J."/>
            <person name="Kerkkamp H.M."/>
            <person name="Vos R.A."/>
            <person name="Guerreiro I."/>
            <person name="Calvete J.J."/>
            <person name="Wuster W."/>
            <person name="Woods A.E."/>
            <person name="Logan J.M."/>
            <person name="Harrison R.A."/>
            <person name="Castoe T.A."/>
            <person name="de Koning A.P."/>
            <person name="Pollock D.D."/>
            <person name="Yandell M."/>
            <person name="Calderon D."/>
            <person name="Renjifo C."/>
            <person name="Currier R.B."/>
            <person name="Salgado D."/>
            <person name="Pla D."/>
            <person name="Sanz L."/>
            <person name="Hyder A.S."/>
            <person name="Ribeiro J.M."/>
            <person name="Arntzen J.W."/>
            <person name="van den Thillart G.E."/>
            <person name="Boetzer M."/>
            <person name="Pirovano W."/>
            <person name="Dirks R.P."/>
            <person name="Spaink H.P."/>
            <person name="Duboule D."/>
            <person name="McGlinn E."/>
            <person name="Kini R.M."/>
            <person name="Richardson M.K."/>
        </authorList>
    </citation>
    <scope>NUCLEOTIDE SEQUENCE</scope>
    <source>
        <tissue evidence="2">Blood</tissue>
    </source>
</reference>
<proteinExistence type="predicted"/>
<evidence type="ECO:0000313" key="2">
    <source>
        <dbReference type="EMBL" id="ETE57312.1"/>
    </source>
</evidence>
<dbReference type="OrthoDB" id="9046039at2759"/>
<evidence type="ECO:0000313" key="3">
    <source>
        <dbReference type="Proteomes" id="UP000018936"/>
    </source>
</evidence>
<protein>
    <recommendedName>
        <fullName evidence="1">Immunoglobulin domain-containing protein</fullName>
    </recommendedName>
</protein>
<dbReference type="Proteomes" id="UP000018936">
    <property type="component" value="Unassembled WGS sequence"/>
</dbReference>
<keyword evidence="3" id="KW-1185">Reference proteome</keyword>
<feature type="domain" description="Immunoglobulin" evidence="1">
    <location>
        <begin position="61"/>
        <end position="178"/>
    </location>
</feature>
<dbReference type="Gene3D" id="2.60.40.10">
    <property type="entry name" value="Immunoglobulins"/>
    <property type="match status" value="1"/>
</dbReference>
<name>V8N6X4_OPHHA</name>
<dbReference type="InterPro" id="IPR036179">
    <property type="entry name" value="Ig-like_dom_sf"/>
</dbReference>
<comment type="caution">
    <text evidence="2">The sequence shown here is derived from an EMBL/GenBank/DDBJ whole genome shotgun (WGS) entry which is preliminary data.</text>
</comment>
<dbReference type="SMART" id="SM00409">
    <property type="entry name" value="IG"/>
    <property type="match status" value="1"/>
</dbReference>
<organism evidence="2 3">
    <name type="scientific">Ophiophagus hannah</name>
    <name type="common">King cobra</name>
    <name type="synonym">Naja hannah</name>
    <dbReference type="NCBI Taxonomy" id="8665"/>
    <lineage>
        <taxon>Eukaryota</taxon>
        <taxon>Metazoa</taxon>
        <taxon>Chordata</taxon>
        <taxon>Craniata</taxon>
        <taxon>Vertebrata</taxon>
        <taxon>Euteleostomi</taxon>
        <taxon>Lepidosauria</taxon>
        <taxon>Squamata</taxon>
        <taxon>Bifurcata</taxon>
        <taxon>Unidentata</taxon>
        <taxon>Episquamata</taxon>
        <taxon>Toxicofera</taxon>
        <taxon>Serpentes</taxon>
        <taxon>Colubroidea</taxon>
        <taxon>Elapidae</taxon>
        <taxon>Elapinae</taxon>
        <taxon>Ophiophagus</taxon>
    </lineage>
</organism>